<comment type="caution">
    <text evidence="6">The sequence shown here is derived from an EMBL/GenBank/DDBJ whole genome shotgun (WGS) entry which is preliminary data.</text>
</comment>
<dbReference type="PIRSF" id="PIRSF005739">
    <property type="entry name" value="O-mtase"/>
    <property type="match status" value="1"/>
</dbReference>
<keyword evidence="3" id="KW-0949">S-adenosyl-L-methionine</keyword>
<dbReference type="InterPro" id="IPR001077">
    <property type="entry name" value="COMT_C"/>
</dbReference>
<dbReference type="InterPro" id="IPR012967">
    <property type="entry name" value="COMT_dimerisation"/>
</dbReference>
<evidence type="ECO:0000313" key="6">
    <source>
        <dbReference type="EMBL" id="KAK4495621.1"/>
    </source>
</evidence>
<dbReference type="PANTHER" id="PTHR43712">
    <property type="entry name" value="PUTATIVE (AFU_ORTHOLOGUE AFUA_4G14580)-RELATED"/>
    <property type="match status" value="1"/>
</dbReference>
<reference evidence="6 7" key="1">
    <citation type="journal article" date="2023" name="G3 (Bethesda)">
        <title>A chromosome-level genome assembly of Zasmidium syzygii isolated from banana leaves.</title>
        <authorList>
            <person name="van Westerhoven A.C."/>
            <person name="Mehrabi R."/>
            <person name="Talebi R."/>
            <person name="Steentjes M.B.F."/>
            <person name="Corcolon B."/>
            <person name="Chong P.A."/>
            <person name="Kema G.H.J."/>
            <person name="Seidl M.F."/>
        </authorList>
    </citation>
    <scope>NUCLEOTIDE SEQUENCE [LARGE SCALE GENOMIC DNA]</scope>
    <source>
        <strain evidence="6 7">P124</strain>
    </source>
</reference>
<evidence type="ECO:0000259" key="5">
    <source>
        <dbReference type="Pfam" id="PF08100"/>
    </source>
</evidence>
<evidence type="ECO:0008006" key="8">
    <source>
        <dbReference type="Google" id="ProtNLM"/>
    </source>
</evidence>
<dbReference type="Pfam" id="PF00891">
    <property type="entry name" value="Methyltransf_2"/>
    <property type="match status" value="1"/>
</dbReference>
<protein>
    <recommendedName>
        <fullName evidence="8">O-methyltransferase</fullName>
    </recommendedName>
</protein>
<dbReference type="Gene3D" id="1.10.10.10">
    <property type="entry name" value="Winged helix-like DNA-binding domain superfamily/Winged helix DNA-binding domain"/>
    <property type="match status" value="1"/>
</dbReference>
<dbReference type="Proteomes" id="UP001305779">
    <property type="component" value="Unassembled WGS sequence"/>
</dbReference>
<keyword evidence="7" id="KW-1185">Reference proteome</keyword>
<dbReference type="Gene3D" id="3.40.50.150">
    <property type="entry name" value="Vaccinia Virus protein VP39"/>
    <property type="match status" value="1"/>
</dbReference>
<keyword evidence="2" id="KW-0808">Transferase</keyword>
<evidence type="ECO:0000256" key="3">
    <source>
        <dbReference type="ARBA" id="ARBA00022691"/>
    </source>
</evidence>
<dbReference type="InterPro" id="IPR036388">
    <property type="entry name" value="WH-like_DNA-bd_sf"/>
</dbReference>
<dbReference type="SUPFAM" id="SSF53335">
    <property type="entry name" value="S-adenosyl-L-methionine-dependent methyltransferases"/>
    <property type="match status" value="1"/>
</dbReference>
<dbReference type="InterPro" id="IPR036390">
    <property type="entry name" value="WH_DNA-bd_sf"/>
</dbReference>
<dbReference type="Pfam" id="PF08100">
    <property type="entry name" value="Dimerisation"/>
    <property type="match status" value="1"/>
</dbReference>
<evidence type="ECO:0000256" key="1">
    <source>
        <dbReference type="ARBA" id="ARBA00022603"/>
    </source>
</evidence>
<dbReference type="PROSITE" id="PS51683">
    <property type="entry name" value="SAM_OMT_II"/>
    <property type="match status" value="1"/>
</dbReference>
<sequence>MANTNHENLRRLQGEFNASIEDYIKTSSEDANNKGRIAELQDKITNQATLIQDEIAPPISRILQMSWGASINLAARVAIDLDLFNKIPESGVGLDELVKETGASSNIILRTLRMLTASHIIAERGQSTYAATPVSKLLTVPELRDLIKMTHDNMHPILSATPAYLRKTGFKDMTSTANGCVDLHGAPFWEAIARDPEQMATFQSAMATQENLPPETVPQYPFAEGFKDIAADSVHIVDVGGGRGFVLQDLLKKSPDFPGRLVLQDYPSVIQDAKTANLSERIELMPHDATHPQPIKGAKYYYFRRVFHTWPDHTAIEALKALHGAFKKGYSKVLIQDEVIKDVGCEPQKASQDISMMMLGAMERSEGQWREVLKEGGFEITRIVRAEVGVLGVIEAEMVE</sequence>
<evidence type="ECO:0000313" key="7">
    <source>
        <dbReference type="Proteomes" id="UP001305779"/>
    </source>
</evidence>
<gene>
    <name evidence="6" type="ORF">PRZ48_012889</name>
</gene>
<dbReference type="InterPro" id="IPR016461">
    <property type="entry name" value="COMT-like"/>
</dbReference>
<organism evidence="6 7">
    <name type="scientific">Zasmidium cellare</name>
    <name type="common">Wine cellar mold</name>
    <name type="synonym">Racodium cellare</name>
    <dbReference type="NCBI Taxonomy" id="395010"/>
    <lineage>
        <taxon>Eukaryota</taxon>
        <taxon>Fungi</taxon>
        <taxon>Dikarya</taxon>
        <taxon>Ascomycota</taxon>
        <taxon>Pezizomycotina</taxon>
        <taxon>Dothideomycetes</taxon>
        <taxon>Dothideomycetidae</taxon>
        <taxon>Mycosphaerellales</taxon>
        <taxon>Mycosphaerellaceae</taxon>
        <taxon>Zasmidium</taxon>
    </lineage>
</organism>
<proteinExistence type="predicted"/>
<evidence type="ECO:0000259" key="4">
    <source>
        <dbReference type="Pfam" id="PF00891"/>
    </source>
</evidence>
<accession>A0ABR0E319</accession>
<name>A0ABR0E319_ZASCE</name>
<evidence type="ECO:0000256" key="2">
    <source>
        <dbReference type="ARBA" id="ARBA00022679"/>
    </source>
</evidence>
<keyword evidence="1" id="KW-0489">Methyltransferase</keyword>
<dbReference type="SUPFAM" id="SSF46785">
    <property type="entry name" value="Winged helix' DNA-binding domain"/>
    <property type="match status" value="1"/>
</dbReference>
<dbReference type="PANTHER" id="PTHR43712:SF1">
    <property type="entry name" value="HYPOTHETICAL O-METHYLTRANSFERASE (EUROFUNG)-RELATED"/>
    <property type="match status" value="1"/>
</dbReference>
<feature type="domain" description="O-methyltransferase dimerisation" evidence="5">
    <location>
        <begin position="74"/>
        <end position="140"/>
    </location>
</feature>
<dbReference type="InterPro" id="IPR029063">
    <property type="entry name" value="SAM-dependent_MTases_sf"/>
</dbReference>
<dbReference type="EMBL" id="JAXOVC010000011">
    <property type="protein sequence ID" value="KAK4495621.1"/>
    <property type="molecule type" value="Genomic_DNA"/>
</dbReference>
<feature type="domain" description="O-methyltransferase C-terminal" evidence="4">
    <location>
        <begin position="183"/>
        <end position="379"/>
    </location>
</feature>